<proteinExistence type="predicted"/>
<evidence type="ECO:0000256" key="1">
    <source>
        <dbReference type="SAM" id="SignalP"/>
    </source>
</evidence>
<sequence length="111" mass="12512">MKSHTVFLLVCLVATVLSAYATKDDHFTSVGPSKFENAVFAQTRRVKRGCWNYFTGSRCDNEGFWGSVGYDTCEEKYGGECRRKGRRGAYCSKATERCFGLTRNAKVCTCY</sequence>
<name>A0AAF3FAR1_9BILA</name>
<evidence type="ECO:0000313" key="2">
    <source>
        <dbReference type="Proteomes" id="UP000887575"/>
    </source>
</evidence>
<feature type="signal peptide" evidence="1">
    <location>
        <begin position="1"/>
        <end position="21"/>
    </location>
</feature>
<reference evidence="3" key="1">
    <citation type="submission" date="2024-02" db="UniProtKB">
        <authorList>
            <consortium name="WormBaseParasite"/>
        </authorList>
    </citation>
    <scope>IDENTIFICATION</scope>
</reference>
<dbReference type="Proteomes" id="UP000887575">
    <property type="component" value="Unassembled WGS sequence"/>
</dbReference>
<keyword evidence="2" id="KW-1185">Reference proteome</keyword>
<organism evidence="2 3">
    <name type="scientific">Mesorhabditis belari</name>
    <dbReference type="NCBI Taxonomy" id="2138241"/>
    <lineage>
        <taxon>Eukaryota</taxon>
        <taxon>Metazoa</taxon>
        <taxon>Ecdysozoa</taxon>
        <taxon>Nematoda</taxon>
        <taxon>Chromadorea</taxon>
        <taxon>Rhabditida</taxon>
        <taxon>Rhabditina</taxon>
        <taxon>Rhabditomorpha</taxon>
        <taxon>Rhabditoidea</taxon>
        <taxon>Rhabditidae</taxon>
        <taxon>Mesorhabditinae</taxon>
        <taxon>Mesorhabditis</taxon>
    </lineage>
</organism>
<feature type="chain" id="PRO_5042285351" evidence="1">
    <location>
        <begin position="22"/>
        <end position="111"/>
    </location>
</feature>
<protein>
    <submittedName>
        <fullName evidence="3">Uncharacterized protein</fullName>
    </submittedName>
</protein>
<evidence type="ECO:0000313" key="3">
    <source>
        <dbReference type="WBParaSite" id="MBELARI_LOCUS403"/>
    </source>
</evidence>
<dbReference type="AlphaFoldDB" id="A0AAF3FAR1"/>
<keyword evidence="1" id="KW-0732">Signal</keyword>
<dbReference type="WBParaSite" id="MBELARI_LOCUS403">
    <property type="protein sequence ID" value="MBELARI_LOCUS403"/>
    <property type="gene ID" value="MBELARI_LOCUS403"/>
</dbReference>
<accession>A0AAF3FAR1</accession>